<dbReference type="RefSeq" id="WP_235291806.1">
    <property type="nucleotide sequence ID" value="NZ_BSOH01000027.1"/>
</dbReference>
<feature type="domain" description="Glyoxalase/fosfomycin resistance/dioxygenase" evidence="2">
    <location>
        <begin position="8"/>
        <end position="117"/>
    </location>
</feature>
<evidence type="ECO:0000259" key="2">
    <source>
        <dbReference type="Pfam" id="PF00903"/>
    </source>
</evidence>
<gene>
    <name evidence="3" type="ORF">GCM10007940_41130</name>
</gene>
<protein>
    <recommendedName>
        <fullName evidence="2">Glyoxalase/fosfomycin resistance/dioxygenase domain-containing protein</fullName>
    </recommendedName>
</protein>
<evidence type="ECO:0000313" key="3">
    <source>
        <dbReference type="EMBL" id="GLR19497.1"/>
    </source>
</evidence>
<reference evidence="3" key="2">
    <citation type="submission" date="2023-01" db="EMBL/GenBank/DDBJ databases">
        <title>Draft genome sequence of Portibacter lacus strain NBRC 108769.</title>
        <authorList>
            <person name="Sun Q."/>
            <person name="Mori K."/>
        </authorList>
    </citation>
    <scope>NUCLEOTIDE SEQUENCE</scope>
    <source>
        <strain evidence="3">NBRC 108769</strain>
    </source>
</reference>
<comment type="caution">
    <text evidence="3">The sequence shown here is derived from an EMBL/GenBank/DDBJ whole genome shotgun (WGS) entry which is preliminary data.</text>
</comment>
<feature type="region of interest" description="Disordered" evidence="1">
    <location>
        <begin position="88"/>
        <end position="115"/>
    </location>
</feature>
<dbReference type="CDD" id="cd06587">
    <property type="entry name" value="VOC"/>
    <property type="match status" value="1"/>
</dbReference>
<sequence length="123" mass="13708">MKLGAFSISLSVKDITTSQSFYEKLGFTKFGGDIERKYLIMKNGDALIGLFEGMFEGNILTFNPGWDQDAQTLENYDDIRKIQKHLKENGIPLSSETDESGKGPGSISFTDPDNNNILIDQHV</sequence>
<evidence type="ECO:0000313" key="4">
    <source>
        <dbReference type="Proteomes" id="UP001156666"/>
    </source>
</evidence>
<dbReference type="InterPro" id="IPR029068">
    <property type="entry name" value="Glyas_Bleomycin-R_OHBP_Dase"/>
</dbReference>
<dbReference type="EMBL" id="BSOH01000027">
    <property type="protein sequence ID" value="GLR19497.1"/>
    <property type="molecule type" value="Genomic_DNA"/>
</dbReference>
<dbReference type="AlphaFoldDB" id="A0AA37WGA0"/>
<dbReference type="PANTHER" id="PTHR36503">
    <property type="entry name" value="BLR2520 PROTEIN"/>
    <property type="match status" value="1"/>
</dbReference>
<organism evidence="3 4">
    <name type="scientific">Portibacter lacus</name>
    <dbReference type="NCBI Taxonomy" id="1099794"/>
    <lineage>
        <taxon>Bacteria</taxon>
        <taxon>Pseudomonadati</taxon>
        <taxon>Bacteroidota</taxon>
        <taxon>Saprospiria</taxon>
        <taxon>Saprospirales</taxon>
        <taxon>Haliscomenobacteraceae</taxon>
        <taxon>Portibacter</taxon>
    </lineage>
</organism>
<proteinExistence type="predicted"/>
<accession>A0AA37WGA0</accession>
<dbReference type="Proteomes" id="UP001156666">
    <property type="component" value="Unassembled WGS sequence"/>
</dbReference>
<keyword evidence="4" id="KW-1185">Reference proteome</keyword>
<dbReference type="InterPro" id="IPR004360">
    <property type="entry name" value="Glyas_Fos-R_dOase_dom"/>
</dbReference>
<name>A0AA37WGA0_9BACT</name>
<dbReference type="Pfam" id="PF00903">
    <property type="entry name" value="Glyoxalase"/>
    <property type="match status" value="1"/>
</dbReference>
<reference evidence="3" key="1">
    <citation type="journal article" date="2014" name="Int. J. Syst. Evol. Microbiol.">
        <title>Complete genome sequence of Corynebacterium casei LMG S-19264T (=DSM 44701T), isolated from a smear-ripened cheese.</title>
        <authorList>
            <consortium name="US DOE Joint Genome Institute (JGI-PGF)"/>
            <person name="Walter F."/>
            <person name="Albersmeier A."/>
            <person name="Kalinowski J."/>
            <person name="Ruckert C."/>
        </authorList>
    </citation>
    <scope>NUCLEOTIDE SEQUENCE</scope>
    <source>
        <strain evidence="3">NBRC 108769</strain>
    </source>
</reference>
<dbReference type="SUPFAM" id="SSF54593">
    <property type="entry name" value="Glyoxalase/Bleomycin resistance protein/Dihydroxybiphenyl dioxygenase"/>
    <property type="match status" value="1"/>
</dbReference>
<dbReference type="PANTHER" id="PTHR36503:SF1">
    <property type="entry name" value="BLR2520 PROTEIN"/>
    <property type="match status" value="1"/>
</dbReference>
<evidence type="ECO:0000256" key="1">
    <source>
        <dbReference type="SAM" id="MobiDB-lite"/>
    </source>
</evidence>
<dbReference type="Gene3D" id="3.10.180.10">
    <property type="entry name" value="2,3-Dihydroxybiphenyl 1,2-Dioxygenase, domain 1"/>
    <property type="match status" value="1"/>
</dbReference>